<protein>
    <recommendedName>
        <fullName evidence="4">Transcriptional regulator</fullName>
    </recommendedName>
</protein>
<dbReference type="NCBIfam" id="NF043076">
    <property type="entry name" value="PHA_gran_PhaM"/>
    <property type="match status" value="1"/>
</dbReference>
<dbReference type="EMBL" id="JACSQK010000002">
    <property type="protein sequence ID" value="MBD7959790.1"/>
    <property type="molecule type" value="Genomic_DNA"/>
</dbReference>
<proteinExistence type="predicted"/>
<organism evidence="2 3">
    <name type="scientific">Comamonas avium</name>
    <dbReference type="NCBI Taxonomy" id="2762231"/>
    <lineage>
        <taxon>Bacteria</taxon>
        <taxon>Pseudomonadati</taxon>
        <taxon>Pseudomonadota</taxon>
        <taxon>Betaproteobacteria</taxon>
        <taxon>Burkholderiales</taxon>
        <taxon>Comamonadaceae</taxon>
        <taxon>Comamonas</taxon>
    </lineage>
</organism>
<evidence type="ECO:0000313" key="2">
    <source>
        <dbReference type="EMBL" id="MBD7959790.1"/>
    </source>
</evidence>
<feature type="region of interest" description="Disordered" evidence="1">
    <location>
        <begin position="121"/>
        <end position="167"/>
    </location>
</feature>
<evidence type="ECO:0008006" key="4">
    <source>
        <dbReference type="Google" id="ProtNLM"/>
    </source>
</evidence>
<feature type="compositionally biased region" description="Low complexity" evidence="1">
    <location>
        <begin position="234"/>
        <end position="269"/>
    </location>
</feature>
<name>A0ABR8S8M2_9BURK</name>
<feature type="compositionally biased region" description="Low complexity" evidence="1">
    <location>
        <begin position="154"/>
        <end position="167"/>
    </location>
</feature>
<gene>
    <name evidence="2" type="ORF">H9646_04805</name>
</gene>
<dbReference type="Proteomes" id="UP000634919">
    <property type="component" value="Unassembled WGS sequence"/>
</dbReference>
<feature type="compositionally biased region" description="Low complexity" evidence="1">
    <location>
        <begin position="279"/>
        <end position="299"/>
    </location>
</feature>
<feature type="region of interest" description="Disordered" evidence="1">
    <location>
        <begin position="234"/>
        <end position="299"/>
    </location>
</feature>
<accession>A0ABR8S8M2</accession>
<reference evidence="2 3" key="1">
    <citation type="submission" date="2020-08" db="EMBL/GenBank/DDBJ databases">
        <title>A Genomic Blueprint of the Chicken Gut Microbiome.</title>
        <authorList>
            <person name="Gilroy R."/>
            <person name="Ravi A."/>
            <person name="Getino M."/>
            <person name="Pursley I."/>
            <person name="Horton D.L."/>
            <person name="Alikhan N.-F."/>
            <person name="Baker D."/>
            <person name="Gharbi K."/>
            <person name="Hall N."/>
            <person name="Watson M."/>
            <person name="Adriaenssens E.M."/>
            <person name="Foster-Nyarko E."/>
            <person name="Jarju S."/>
            <person name="Secka A."/>
            <person name="Antonio M."/>
            <person name="Oren A."/>
            <person name="Chaudhuri R."/>
            <person name="La Ragione R.M."/>
            <person name="Hildebrand F."/>
            <person name="Pallen M.J."/>
        </authorList>
    </citation>
    <scope>NUCLEOTIDE SEQUENCE [LARGE SCALE GENOMIC DNA]</scope>
    <source>
        <strain evidence="2 3">Sa2CVA6</strain>
    </source>
</reference>
<dbReference type="InterPro" id="IPR050026">
    <property type="entry name" value="PHA_gran_PhaM_N"/>
</dbReference>
<evidence type="ECO:0000313" key="3">
    <source>
        <dbReference type="Proteomes" id="UP000634919"/>
    </source>
</evidence>
<sequence length="299" mass="30705">MSDSSAFGFGKFIPGFDFLQNLGTAGQPPAAMPSFSHWVAPTMSVEEIDKRIEELKAVQFWLEQNNRALSATVQALQVQKMTLSTLKGMNVNLTDLAKAFPFAAGAAAAVAPADAASHLSGWPLSGAAQPAAEPPAQPSAAPEPEAPKPETPKTEAAGAAPDSAAQAANMATAMQWWGALTQQFQHIAQQAMQDPAQQQAMAKATQMGSEFAKTAVKTAGDMVRKAVAQVQPAKAASGAAKAAPSKAAPSKAVPAKKAAVKRSAPAKKAVPSDKKPVSAAAKNKGAAAKKSTASKTRAR</sequence>
<evidence type="ECO:0000256" key="1">
    <source>
        <dbReference type="SAM" id="MobiDB-lite"/>
    </source>
</evidence>
<dbReference type="RefSeq" id="WP_191722186.1">
    <property type="nucleotide sequence ID" value="NZ_JACSQK010000002.1"/>
</dbReference>
<comment type="caution">
    <text evidence="2">The sequence shown here is derived from an EMBL/GenBank/DDBJ whole genome shotgun (WGS) entry which is preliminary data.</text>
</comment>
<keyword evidence="3" id="KW-1185">Reference proteome</keyword>